<dbReference type="GO" id="GO:0051082">
    <property type="term" value="F:unfolded protein binding"/>
    <property type="evidence" value="ECO:0007669"/>
    <property type="project" value="InterPro"/>
</dbReference>
<dbReference type="Pfam" id="PF03938">
    <property type="entry name" value="OmpH"/>
    <property type="match status" value="1"/>
</dbReference>
<dbReference type="SUPFAM" id="SSF111384">
    <property type="entry name" value="OmpH-like"/>
    <property type="match status" value="1"/>
</dbReference>
<evidence type="ECO:0008006" key="7">
    <source>
        <dbReference type="Google" id="ProtNLM"/>
    </source>
</evidence>
<dbReference type="PANTHER" id="PTHR35089:SF1">
    <property type="entry name" value="CHAPERONE PROTEIN SKP"/>
    <property type="match status" value="1"/>
</dbReference>
<feature type="coiled-coil region" evidence="3">
    <location>
        <begin position="33"/>
        <end position="78"/>
    </location>
</feature>
<feature type="signal peptide" evidence="4">
    <location>
        <begin position="1"/>
        <end position="23"/>
    </location>
</feature>
<keyword evidence="2 4" id="KW-0732">Signal</keyword>
<comment type="similarity">
    <text evidence="1">Belongs to the Skp family.</text>
</comment>
<evidence type="ECO:0000256" key="4">
    <source>
        <dbReference type="SAM" id="SignalP"/>
    </source>
</evidence>
<dbReference type="GO" id="GO:0050821">
    <property type="term" value="P:protein stabilization"/>
    <property type="evidence" value="ECO:0007669"/>
    <property type="project" value="TreeGrafter"/>
</dbReference>
<comment type="caution">
    <text evidence="5">The sequence shown here is derived from an EMBL/GenBank/DDBJ whole genome shotgun (WGS) entry which is preliminary data.</text>
</comment>
<accession>A0A1W9S1Q0</accession>
<evidence type="ECO:0000256" key="3">
    <source>
        <dbReference type="SAM" id="Coils"/>
    </source>
</evidence>
<organism evidence="5 6">
    <name type="scientific">Candidatus Coatesbacteria bacterium 4484_99</name>
    <dbReference type="NCBI Taxonomy" id="1970774"/>
    <lineage>
        <taxon>Bacteria</taxon>
        <taxon>Candidatus Coatesiibacteriota</taxon>
    </lineage>
</organism>
<evidence type="ECO:0000256" key="2">
    <source>
        <dbReference type="ARBA" id="ARBA00022729"/>
    </source>
</evidence>
<evidence type="ECO:0000256" key="1">
    <source>
        <dbReference type="ARBA" id="ARBA00009091"/>
    </source>
</evidence>
<dbReference type="Gene3D" id="3.30.910.20">
    <property type="entry name" value="Skp domain"/>
    <property type="match status" value="1"/>
</dbReference>
<dbReference type="InterPro" id="IPR024930">
    <property type="entry name" value="Skp_dom_sf"/>
</dbReference>
<feature type="chain" id="PRO_5010859474" description="Outer membrane chaperone Skp" evidence="4">
    <location>
        <begin position="24"/>
        <end position="182"/>
    </location>
</feature>
<proteinExistence type="inferred from homology"/>
<evidence type="ECO:0000313" key="5">
    <source>
        <dbReference type="EMBL" id="OQX90572.1"/>
    </source>
</evidence>
<dbReference type="GO" id="GO:0005829">
    <property type="term" value="C:cytosol"/>
    <property type="evidence" value="ECO:0007669"/>
    <property type="project" value="TreeGrafter"/>
</dbReference>
<sequence length="182" mass="21007">MRKFALIIGVLLLTLALSTPAFAKDLKLAYVTMEEVLNNYTLYIQEMNRIQKELSEKEKEVQASLDEYQRKLDELQGKMLNPMLSEEARAQAGDEYTQLMNEAFSYRDRELSQLDAWSQKQIQPVLEKVYYEIADIAEEEGYDFVFNESSSLVFANTIHNITQKVIDSLNAKAMEETQTPSE</sequence>
<dbReference type="AlphaFoldDB" id="A0A1W9S1Q0"/>
<name>A0A1W9S1Q0_9BACT</name>
<dbReference type="InterPro" id="IPR005632">
    <property type="entry name" value="Chaperone_Skp"/>
</dbReference>
<dbReference type="SMART" id="SM00935">
    <property type="entry name" value="OmpH"/>
    <property type="match status" value="1"/>
</dbReference>
<protein>
    <recommendedName>
        <fullName evidence="7">Outer membrane chaperone Skp</fullName>
    </recommendedName>
</protein>
<dbReference type="PANTHER" id="PTHR35089">
    <property type="entry name" value="CHAPERONE PROTEIN SKP"/>
    <property type="match status" value="1"/>
</dbReference>
<gene>
    <name evidence="5" type="ORF">B6D57_02615</name>
</gene>
<reference evidence="6" key="1">
    <citation type="submission" date="2017-03" db="EMBL/GenBank/DDBJ databases">
        <title>Novel pathways for hydrocarbon cycling and metabolic interdependencies in hydrothermal sediment communities.</title>
        <authorList>
            <person name="Dombrowski N."/>
            <person name="Seitz K."/>
            <person name="Teske A."/>
            <person name="Baker B."/>
        </authorList>
    </citation>
    <scope>NUCLEOTIDE SEQUENCE [LARGE SCALE GENOMIC DNA]</scope>
</reference>
<evidence type="ECO:0000313" key="6">
    <source>
        <dbReference type="Proteomes" id="UP000192611"/>
    </source>
</evidence>
<dbReference type="Proteomes" id="UP000192611">
    <property type="component" value="Unassembled WGS sequence"/>
</dbReference>
<dbReference type="EMBL" id="NATQ01000042">
    <property type="protein sequence ID" value="OQX90572.1"/>
    <property type="molecule type" value="Genomic_DNA"/>
</dbReference>
<keyword evidence="3" id="KW-0175">Coiled coil</keyword>